<name>A0A0G1WIH3_9BACT</name>
<dbReference type="Proteomes" id="UP000033882">
    <property type="component" value="Unassembled WGS sequence"/>
</dbReference>
<evidence type="ECO:0000313" key="1">
    <source>
        <dbReference type="EMBL" id="KKU90088.1"/>
    </source>
</evidence>
<evidence type="ECO:0000313" key="2">
    <source>
        <dbReference type="Proteomes" id="UP000033882"/>
    </source>
</evidence>
<reference evidence="1 2" key="1">
    <citation type="journal article" date="2015" name="Nature">
        <title>rRNA introns, odd ribosomes, and small enigmatic genomes across a large radiation of phyla.</title>
        <authorList>
            <person name="Brown C.T."/>
            <person name="Hug L.A."/>
            <person name="Thomas B.C."/>
            <person name="Sharon I."/>
            <person name="Castelle C.J."/>
            <person name="Singh A."/>
            <person name="Wilkins M.J."/>
            <person name="Williams K.H."/>
            <person name="Banfield J.F."/>
        </authorList>
    </citation>
    <scope>NUCLEOTIDE SEQUENCE [LARGE SCALE GENOMIC DNA]</scope>
</reference>
<dbReference type="AlphaFoldDB" id="A0A0G1WIH3"/>
<gene>
    <name evidence="1" type="ORF">UY19_C0006G0026</name>
</gene>
<protein>
    <submittedName>
        <fullName evidence="1">Uncharacterized protein</fullName>
    </submittedName>
</protein>
<sequence>MCVGTATEGYDMEVLLAEYACNQNLIAMIIKVLDQKYADPDWEGDLDIVTEEVAEVFIKAIVITQGSPIHTHLHRATRSTFC</sequence>
<comment type="caution">
    <text evidence="1">The sequence shown here is derived from an EMBL/GenBank/DDBJ whole genome shotgun (WGS) entry which is preliminary data.</text>
</comment>
<proteinExistence type="predicted"/>
<accession>A0A0G1WIH3</accession>
<organism evidence="1 2">
    <name type="scientific">Candidatus Wolfebacteria bacterium GW2011_GWA2_47_9b</name>
    <dbReference type="NCBI Taxonomy" id="1619005"/>
    <lineage>
        <taxon>Bacteria</taxon>
        <taxon>Candidatus Wolfeibacteriota</taxon>
    </lineage>
</organism>
<dbReference type="EMBL" id="LCPB01000006">
    <property type="protein sequence ID" value="KKU90088.1"/>
    <property type="molecule type" value="Genomic_DNA"/>
</dbReference>